<feature type="transmembrane region" description="Helical" evidence="1">
    <location>
        <begin position="20"/>
        <end position="45"/>
    </location>
</feature>
<keyword evidence="1" id="KW-0812">Transmembrane</keyword>
<sequence length="63" mass="7276">MKQKWGEFSSKSHFPAMKPSVAQVLLGGIALYPAYMLQAILFCLLENHKISRKLHSKKYREKP</sequence>
<keyword evidence="3" id="KW-1185">Reference proteome</keyword>
<dbReference type="AlphaFoldDB" id="A0A5B6V9B9"/>
<dbReference type="Proteomes" id="UP000325315">
    <property type="component" value="Unassembled WGS sequence"/>
</dbReference>
<name>A0A5B6V9B9_9ROSI</name>
<evidence type="ECO:0000313" key="3">
    <source>
        <dbReference type="Proteomes" id="UP000325315"/>
    </source>
</evidence>
<reference evidence="3" key="1">
    <citation type="journal article" date="2019" name="Plant Biotechnol. J.">
        <title>Genome sequencing of the Australian wild diploid species Gossypium australe highlights disease resistance and delayed gland morphogenesis.</title>
        <authorList>
            <person name="Cai Y."/>
            <person name="Cai X."/>
            <person name="Wang Q."/>
            <person name="Wang P."/>
            <person name="Zhang Y."/>
            <person name="Cai C."/>
            <person name="Xu Y."/>
            <person name="Wang K."/>
            <person name="Zhou Z."/>
            <person name="Wang C."/>
            <person name="Geng S."/>
            <person name="Li B."/>
            <person name="Dong Q."/>
            <person name="Hou Y."/>
            <person name="Wang H."/>
            <person name="Ai P."/>
            <person name="Liu Z."/>
            <person name="Yi F."/>
            <person name="Sun M."/>
            <person name="An G."/>
            <person name="Cheng J."/>
            <person name="Zhang Y."/>
            <person name="Shi Q."/>
            <person name="Xie Y."/>
            <person name="Shi X."/>
            <person name="Chang Y."/>
            <person name="Huang F."/>
            <person name="Chen Y."/>
            <person name="Hong S."/>
            <person name="Mi L."/>
            <person name="Sun Q."/>
            <person name="Zhang L."/>
            <person name="Zhou B."/>
            <person name="Peng R."/>
            <person name="Zhang X."/>
            <person name="Liu F."/>
        </authorList>
    </citation>
    <scope>NUCLEOTIDE SEQUENCE [LARGE SCALE GENOMIC DNA]</scope>
    <source>
        <strain evidence="3">cv. PA1801</strain>
    </source>
</reference>
<evidence type="ECO:0000256" key="1">
    <source>
        <dbReference type="SAM" id="Phobius"/>
    </source>
</evidence>
<evidence type="ECO:0000313" key="2">
    <source>
        <dbReference type="EMBL" id="KAA3465643.1"/>
    </source>
</evidence>
<gene>
    <name evidence="2" type="ORF">EPI10_000789</name>
</gene>
<comment type="caution">
    <text evidence="2">The sequence shown here is derived from an EMBL/GenBank/DDBJ whole genome shotgun (WGS) entry which is preliminary data.</text>
</comment>
<protein>
    <submittedName>
        <fullName evidence="2">Uncharacterized protein</fullName>
    </submittedName>
</protein>
<keyword evidence="1" id="KW-0472">Membrane</keyword>
<accession>A0A5B6V9B9</accession>
<keyword evidence="1" id="KW-1133">Transmembrane helix</keyword>
<dbReference type="EMBL" id="SMMG02000007">
    <property type="protein sequence ID" value="KAA3465643.1"/>
    <property type="molecule type" value="Genomic_DNA"/>
</dbReference>
<organism evidence="2 3">
    <name type="scientific">Gossypium australe</name>
    <dbReference type="NCBI Taxonomy" id="47621"/>
    <lineage>
        <taxon>Eukaryota</taxon>
        <taxon>Viridiplantae</taxon>
        <taxon>Streptophyta</taxon>
        <taxon>Embryophyta</taxon>
        <taxon>Tracheophyta</taxon>
        <taxon>Spermatophyta</taxon>
        <taxon>Magnoliopsida</taxon>
        <taxon>eudicotyledons</taxon>
        <taxon>Gunneridae</taxon>
        <taxon>Pentapetalae</taxon>
        <taxon>rosids</taxon>
        <taxon>malvids</taxon>
        <taxon>Malvales</taxon>
        <taxon>Malvaceae</taxon>
        <taxon>Malvoideae</taxon>
        <taxon>Gossypium</taxon>
    </lineage>
</organism>
<proteinExistence type="predicted"/>